<dbReference type="OrthoDB" id="6817893at2759"/>
<feature type="region of interest" description="Disordered" evidence="1">
    <location>
        <begin position="518"/>
        <end position="562"/>
    </location>
</feature>
<gene>
    <name evidence="2" type="ORF">CAPTEDRAFT_220169</name>
</gene>
<dbReference type="EMBL" id="AMQN01014016">
    <property type="status" value="NOT_ANNOTATED_CDS"/>
    <property type="molecule type" value="Genomic_DNA"/>
</dbReference>
<evidence type="ECO:0000256" key="1">
    <source>
        <dbReference type="SAM" id="MobiDB-lite"/>
    </source>
</evidence>
<dbReference type="OMA" id="TMHSEHG"/>
<dbReference type="STRING" id="283909.R7TIV8"/>
<organism evidence="2">
    <name type="scientific">Capitella teleta</name>
    <name type="common">Polychaete worm</name>
    <dbReference type="NCBI Taxonomy" id="283909"/>
    <lineage>
        <taxon>Eukaryota</taxon>
        <taxon>Metazoa</taxon>
        <taxon>Spiralia</taxon>
        <taxon>Lophotrochozoa</taxon>
        <taxon>Annelida</taxon>
        <taxon>Polychaeta</taxon>
        <taxon>Sedentaria</taxon>
        <taxon>Scolecida</taxon>
        <taxon>Capitellidae</taxon>
        <taxon>Capitella</taxon>
    </lineage>
</organism>
<proteinExistence type="predicted"/>
<evidence type="ECO:0008006" key="5">
    <source>
        <dbReference type="Google" id="ProtNLM"/>
    </source>
</evidence>
<dbReference type="InterPro" id="IPR029063">
    <property type="entry name" value="SAM-dependent_MTases_sf"/>
</dbReference>
<dbReference type="EMBL" id="KB310677">
    <property type="protein sequence ID" value="ELT91030.1"/>
    <property type="molecule type" value="Genomic_DNA"/>
</dbReference>
<reference evidence="4" key="1">
    <citation type="submission" date="2012-12" db="EMBL/GenBank/DDBJ databases">
        <authorList>
            <person name="Hellsten U."/>
            <person name="Grimwood J."/>
            <person name="Chapman J.A."/>
            <person name="Shapiro H."/>
            <person name="Aerts A."/>
            <person name="Otillar R.P."/>
            <person name="Terry A.Y."/>
            <person name="Boore J.L."/>
            <person name="Simakov O."/>
            <person name="Marletaz F."/>
            <person name="Cho S.-J."/>
            <person name="Edsinger-Gonzales E."/>
            <person name="Havlak P."/>
            <person name="Kuo D.-H."/>
            <person name="Larsson T."/>
            <person name="Lv J."/>
            <person name="Arendt D."/>
            <person name="Savage R."/>
            <person name="Osoegawa K."/>
            <person name="de Jong P."/>
            <person name="Lindberg D.R."/>
            <person name="Seaver E.C."/>
            <person name="Weisblat D.A."/>
            <person name="Putnam N.H."/>
            <person name="Grigoriev I.V."/>
            <person name="Rokhsar D.S."/>
        </authorList>
    </citation>
    <scope>NUCLEOTIDE SEQUENCE</scope>
    <source>
        <strain evidence="4">I ESC-2004</strain>
    </source>
</reference>
<accession>R7TIV8</accession>
<keyword evidence="4" id="KW-1185">Reference proteome</keyword>
<sequence length="693" mass="78899">MRLDNTKTEVGGYQSSFLSPGDDHGLYADKHTGVLTIKEQSPEYLLYMKEFFEKEPCLYNHLTYKCAANIYEALRTDFACDDPVQMLLGNGAKRDMTFQENFEDEHTKRLTYRLVFQTLKYQRFLDDMLKDCHFFQRYPEFKEDYSQVMVMLCDFKERKFQPRTIHGSEDPTDIPALKSIENALLVSKTKLNAALARSRIKARVLSIDHLLPDSVRQNDKIGSNMHMYCWVNHIKTKQVLLFSLMVIRRNFVFCSSSMDDVLGHLIGIGFERVDSESKLAGRTYYLDHQCNDMICFPYEEREPLEAHFLVTDNLLVVQKLNVLCDQVFADRVKLFMEDFLEVPPYDDRLKHVKVVLLVVSCSRSGVANPVNFIVSEGEDISILRDLSLGYTDESKLSEMVVKHNSLLKHTLKFPRVQAVVYCTRSLLEAENESVVTRSIEFINTAFQLKTPFRIAPPVLPLSDRDIESENPLNGKYLRYPPSPFMSGCFVAIITREADDPKEAAKNILARAAAKGIFSMDSGPGGGEKGKKGKKTKKKKAKENSEEPVAEAANDGGVNEVSSNGHVTVANRNRQNWVATSDHITVANKSTYIQGNSKAHVTLANNNTENWHGLNNPSNIDPTNIMRYQTHVRRRLLHSSHVSPPLLNKRKKRKIMAFRGPSSRYFTANSAPTTSITEKIPDHQKIVKHPAPFR</sequence>
<dbReference type="Gene3D" id="3.40.50.150">
    <property type="entry name" value="Vaccinia Virus protein VP39"/>
    <property type="match status" value="1"/>
</dbReference>
<dbReference type="PANTHER" id="PTHR14663">
    <property type="entry name" value="METHYLTRANSFERASE NSUN7-RELATED"/>
    <property type="match status" value="1"/>
</dbReference>
<evidence type="ECO:0000313" key="2">
    <source>
        <dbReference type="EMBL" id="ELT91030.1"/>
    </source>
</evidence>
<dbReference type="EnsemblMetazoa" id="CapteT220169">
    <property type="protein sequence ID" value="CapteP220169"/>
    <property type="gene ID" value="CapteG220169"/>
</dbReference>
<dbReference type="InterPro" id="IPR042620">
    <property type="entry name" value="NSUN7"/>
</dbReference>
<feature type="compositionally biased region" description="Basic residues" evidence="1">
    <location>
        <begin position="530"/>
        <end position="540"/>
    </location>
</feature>
<evidence type="ECO:0000313" key="3">
    <source>
        <dbReference type="EnsemblMetazoa" id="CapteP220169"/>
    </source>
</evidence>
<evidence type="ECO:0000313" key="4">
    <source>
        <dbReference type="Proteomes" id="UP000014760"/>
    </source>
</evidence>
<reference evidence="3" key="3">
    <citation type="submission" date="2015-06" db="UniProtKB">
        <authorList>
            <consortium name="EnsemblMetazoa"/>
        </authorList>
    </citation>
    <scope>IDENTIFICATION</scope>
</reference>
<dbReference type="Proteomes" id="UP000014760">
    <property type="component" value="Unassembled WGS sequence"/>
</dbReference>
<dbReference type="PANTHER" id="PTHR14663:SF2">
    <property type="entry name" value="METHYLTRANSFERASE NSUN7-RELATED"/>
    <property type="match status" value="1"/>
</dbReference>
<dbReference type="AlphaFoldDB" id="R7TIV8"/>
<name>R7TIV8_CAPTE</name>
<dbReference type="HOGENOM" id="CLU_397536_0_0_1"/>
<dbReference type="EMBL" id="AMQN01014017">
    <property type="status" value="NOT_ANNOTATED_CDS"/>
    <property type="molecule type" value="Genomic_DNA"/>
</dbReference>
<reference evidence="2 4" key="2">
    <citation type="journal article" date="2013" name="Nature">
        <title>Insights into bilaterian evolution from three spiralian genomes.</title>
        <authorList>
            <person name="Simakov O."/>
            <person name="Marletaz F."/>
            <person name="Cho S.J."/>
            <person name="Edsinger-Gonzales E."/>
            <person name="Havlak P."/>
            <person name="Hellsten U."/>
            <person name="Kuo D.H."/>
            <person name="Larsson T."/>
            <person name="Lv J."/>
            <person name="Arendt D."/>
            <person name="Savage R."/>
            <person name="Osoegawa K."/>
            <person name="de Jong P."/>
            <person name="Grimwood J."/>
            <person name="Chapman J.A."/>
            <person name="Shapiro H."/>
            <person name="Aerts A."/>
            <person name="Otillar R.P."/>
            <person name="Terry A.Y."/>
            <person name="Boore J.L."/>
            <person name="Grigoriev I.V."/>
            <person name="Lindberg D.R."/>
            <person name="Seaver E.C."/>
            <person name="Weisblat D.A."/>
            <person name="Putnam N.H."/>
            <person name="Rokhsar D.S."/>
        </authorList>
    </citation>
    <scope>NUCLEOTIDE SEQUENCE</scope>
    <source>
        <strain evidence="2 4">I ESC-2004</strain>
    </source>
</reference>
<protein>
    <recommendedName>
        <fullName evidence="5">SAM-dependent MTase RsmB/NOP-type domain-containing protein</fullName>
    </recommendedName>
</protein>